<accession>A0AAV2F0C3</accession>
<organism evidence="1 2">
    <name type="scientific">Linum trigynum</name>
    <dbReference type="NCBI Taxonomy" id="586398"/>
    <lineage>
        <taxon>Eukaryota</taxon>
        <taxon>Viridiplantae</taxon>
        <taxon>Streptophyta</taxon>
        <taxon>Embryophyta</taxon>
        <taxon>Tracheophyta</taxon>
        <taxon>Spermatophyta</taxon>
        <taxon>Magnoliopsida</taxon>
        <taxon>eudicotyledons</taxon>
        <taxon>Gunneridae</taxon>
        <taxon>Pentapetalae</taxon>
        <taxon>rosids</taxon>
        <taxon>fabids</taxon>
        <taxon>Malpighiales</taxon>
        <taxon>Linaceae</taxon>
        <taxon>Linum</taxon>
    </lineage>
</organism>
<reference evidence="1 2" key="1">
    <citation type="submission" date="2024-04" db="EMBL/GenBank/DDBJ databases">
        <authorList>
            <person name="Fracassetti M."/>
        </authorList>
    </citation>
    <scope>NUCLEOTIDE SEQUENCE [LARGE SCALE GENOMIC DNA]</scope>
</reference>
<dbReference type="Gene3D" id="1.10.287.1490">
    <property type="match status" value="1"/>
</dbReference>
<dbReference type="Proteomes" id="UP001497516">
    <property type="component" value="Chromosome 5"/>
</dbReference>
<dbReference type="AlphaFoldDB" id="A0AAV2F0C3"/>
<proteinExistence type="predicted"/>
<keyword evidence="2" id="KW-1185">Reference proteome</keyword>
<gene>
    <name evidence="1" type="ORF">LTRI10_LOCUS32015</name>
</gene>
<name>A0AAV2F0C3_9ROSI</name>
<dbReference type="EMBL" id="OZ034818">
    <property type="protein sequence ID" value="CAL1391283.1"/>
    <property type="molecule type" value="Genomic_DNA"/>
</dbReference>
<protein>
    <submittedName>
        <fullName evidence="1">Uncharacterized protein</fullName>
    </submittedName>
</protein>
<sequence length="149" mass="17077">MVTTVRQLDDRLNSFSSRTLEVENVVTAQIATLEDQNRPQSNQLTELMARSEGHSQQFATLTTRLDRMEDPAATRFAQFDQLQQNVQEILRRLEVVQQRPEVLVAGDGNPQLVCQEDRGLLSLPNHHFRLAEPQIQMHRGPPPQVREVE</sequence>
<evidence type="ECO:0000313" key="1">
    <source>
        <dbReference type="EMBL" id="CAL1391283.1"/>
    </source>
</evidence>
<evidence type="ECO:0000313" key="2">
    <source>
        <dbReference type="Proteomes" id="UP001497516"/>
    </source>
</evidence>